<dbReference type="Pfam" id="PF13692">
    <property type="entry name" value="Glyco_trans_1_4"/>
    <property type="match status" value="1"/>
</dbReference>
<keyword evidence="5" id="KW-0808">Transferase</keyword>
<evidence type="ECO:0000259" key="4">
    <source>
        <dbReference type="Pfam" id="PF13579"/>
    </source>
</evidence>
<dbReference type="Pfam" id="PF00534">
    <property type="entry name" value="Glycos_transf_1"/>
    <property type="match status" value="1"/>
</dbReference>
<gene>
    <name evidence="5" type="ORF">F0415_05525</name>
</gene>
<keyword evidence="6" id="KW-1185">Reference proteome</keyword>
<dbReference type="RefSeq" id="WP_188310300.1">
    <property type="nucleotide sequence ID" value="NZ_VUOD01000003.1"/>
</dbReference>
<dbReference type="Gene3D" id="3.40.50.2000">
    <property type="entry name" value="Glycogen Phosphorylase B"/>
    <property type="match status" value="5"/>
</dbReference>
<dbReference type="PANTHER" id="PTHR12526:SF635">
    <property type="entry name" value="GLYCOSYL TRANSFERASE GROUP 1"/>
    <property type="match status" value="1"/>
</dbReference>
<feature type="domain" description="Glycosyltransferase subfamily 4-like N-terminal" evidence="4">
    <location>
        <begin position="249"/>
        <end position="424"/>
    </location>
</feature>
<dbReference type="Pfam" id="PF13579">
    <property type="entry name" value="Glyco_trans_4_4"/>
    <property type="match status" value="1"/>
</dbReference>
<dbReference type="SUPFAM" id="SSF53756">
    <property type="entry name" value="UDP-Glycosyltransferase/glycogen phosphorylase"/>
    <property type="match status" value="3"/>
</dbReference>
<proteinExistence type="predicted"/>
<feature type="domain" description="Glycosyl transferase family 1" evidence="2">
    <location>
        <begin position="437"/>
        <end position="608"/>
    </location>
</feature>
<dbReference type="GO" id="GO:1901135">
    <property type="term" value="P:carbohydrate derivative metabolic process"/>
    <property type="evidence" value="ECO:0007669"/>
    <property type="project" value="UniProtKB-ARBA"/>
</dbReference>
<reference evidence="5 6" key="2">
    <citation type="submission" date="2019-09" db="EMBL/GenBank/DDBJ databases">
        <authorList>
            <person name="Mazur A."/>
        </authorList>
    </citation>
    <scope>NUCLEOTIDE SEQUENCE [LARGE SCALE GENOMIC DNA]</scope>
    <source>
        <strain evidence="5 6">3729k</strain>
    </source>
</reference>
<sequence length="2114" mass="233417">MAMKNPAPPPQGSDRAADTRDAARDAAHEADLARMRRALADIAYRLGLHENSAVRELGALQVDALRSLRGLLAVPRRLLGVARRFRRGAGPGHIPDERLEAMADAACATYAREGFVAADVEVSSLYLTVEQRARVYTELAKRVFPLGPRDACRYGQIADALEPRPYRTLWLAFLRFDAGELDEALATLERLPPDHPLSDEEREKAAQLRALVRLRHRLPVVPPRAPAAARDREGVLYVAASALPNHVSGYTLRTQALLQALRGKGLQVACLTRPGYPADRPDRGPGPLDPVNVDGIDYLRAPGSRQLSPPDEYISRAAAAIEEVLRERRVAVVHAASNYENALPALIAARRCGLPFVYEVRGLWEYTAASRMPGYEQEQRFALERDLETLVARQADHVLAINEELAAELRQRGVPAERISLAPNAAYPDERPLPDPDMRRSLGLPEQAFVVGFAGSLTRYEGLDDLLRALAIVADEVPQLHVLLVGGGESKAELEALARELGLEARVHFAGRVEPARVRAHLALCDCVALPRKPVRVCELVTPLKPLEAMAMGLPLLVSNVAPLRRLVEDGSTGRIHAAGDPDALARCLADLAAQPDLARRMGEAARRKLLAERGWDRVADEVAVVYRILRDQSATEGTGAPAAMPGPRSGFSDGLRALRVAAVMDEFTQACFEPECQLTPLGIDTWKAQMDACQPHLLLVESAWKGYRGEWEKKVPQCSNELRELVAYCRARGIPTAFWNKEDPVHYALFLRAASLFDVVFTTDMDRIKAYREDLGHSRVHLLPFAAQPRVHHPIERYPRKDAFCFAGSYYAKYPERRADFDMLVDAALAFRPVEIYDRNHGSGDPGLSFPERYQPMIQGSLPFSEIDRAYKGYRYAITINTVKQSQSMFARRAFELLACNTLTISNYSRGLRTMLGELVPSAGDAGPLRERLADLLSDEQRLRRFRLAGLRKVLSEHTYAHRLAWLAGRALGERLQADRARVLALAHVADQAEVEAALRVFDAQRWPEKRLVLVAAEGFVPETPPGRRDLSLVGAAQARTLAPAAAWPGCWLARLDGRDHYGPNYLTDLALGTAYAKADALAKRSHYRLVSGLPVLGEDGAQYRPAAAAPLRQALVRCEALAGRVLAELLDGDAPVGDLEILATDEFNYCRDGAGAAVAAVVDDLPLDTGLAMDALLERGGARFAGDAPAGDRADRDEAELAFLRALFPPSSHAEGRLHVRHSGDRVLVSSRLDDGKHGYVYACRQFRPEELAEDGAARFHLRTSAGLYVNVALVFMNANRERLSHAIVSSDTNQAIPLPPGTEWIKLGLRVIGAGDTELLALVRGAVSPALEQIAGRGQALLLTKDYPRYDNLYRYGFVHRRVLAYGAAGTRVDVFRFSNQALEFSEFQGVDVVAGQAEHLDLLVSGNDYRCLLVHAMDPQMWEAVKPLLDRIRVVVWVHGAEIQPWYRRSFNFPTAQEQERARQGWERRRAMWMDMLAHPHPNLRLVFVSRHLAHEALRDLGVQVPPAQLAVIPNFVDGELFRYRPKTAEHRLRILSIRPFASAAYGNDLGVAAILELSREPFFGELSFHLIGDGPLFEQTVAPLRDFPNVRLEQRFLSQQEIAALHADYGIFLVPSRMDSQGVSRDEAMASGLVPVTNRVAAIPEFVDEGCAWLAGPEDAHGLAEGIRTLYRDPDRFLAMSAAAAAQARRLSGHEATIARELVLIAGGTLPPPIPEPTPVRRRLALYGDVNLNVTDGSAVWAASLAQVLAGQPGVHATLYLKARVRSPHLIAPLLSIESLRLAEPDIEAHQALTPDEALDRIEADDIRWRHDAVVLRGFELCHRAARRPSLAGRLWVYITDLPQRAEDVSGDLLARLRDIATAASVLLCQTPQFRDYLERLLPEARGKTRLLPPMIPELAATLLAAPPAADAAAGGDRPLRLAYAGKFAPLWGIRELFAAHRRLREEGLALELHAWGDKIHNPPEDPAFRDEVRTALRELPDLHWHGASEREALLRELAGMDVGWAWRHPSLEAHTHELSTKVLEYALCGVPPILAGNAVNREVFGEAYPLYADSEAEALALLRRLAREPALRREARQRVREVAKRFTFEAVRRSLVAQGLLPGGSGEA</sequence>
<dbReference type="CDD" id="cd03794">
    <property type="entry name" value="GT4_WbuB-like"/>
    <property type="match status" value="1"/>
</dbReference>
<dbReference type="GO" id="GO:0016757">
    <property type="term" value="F:glycosyltransferase activity"/>
    <property type="evidence" value="ECO:0007669"/>
    <property type="project" value="UniProtKB-KW"/>
</dbReference>
<accession>A0A5B2ZB77</accession>
<dbReference type="Proteomes" id="UP000322165">
    <property type="component" value="Unassembled WGS sequence"/>
</dbReference>
<feature type="region of interest" description="Disordered" evidence="1">
    <location>
        <begin position="1"/>
        <end position="27"/>
    </location>
</feature>
<feature type="compositionally biased region" description="Basic and acidic residues" evidence="1">
    <location>
        <begin position="15"/>
        <end position="27"/>
    </location>
</feature>
<evidence type="ECO:0000313" key="5">
    <source>
        <dbReference type="EMBL" id="KAA2285376.1"/>
    </source>
</evidence>
<reference evidence="5 6" key="1">
    <citation type="submission" date="2019-09" db="EMBL/GenBank/DDBJ databases">
        <title>Arenimonas chukotkensis sp. nov., a bacterium isolated from Chukotka hot spring, Arctic region, Russia.</title>
        <authorList>
            <person name="Zayulina K.S."/>
            <person name="Prokofeva M.I."/>
            <person name="Elcheninov A.G."/>
            <person name="Novikov A."/>
            <person name="Kochetkova T.V."/>
            <person name="Kublanov I.V."/>
        </authorList>
    </citation>
    <scope>NUCLEOTIDE SEQUENCE [LARGE SCALE GENOMIC DNA]</scope>
    <source>
        <strain evidence="5 6">3729k</strain>
    </source>
</reference>
<evidence type="ECO:0000259" key="2">
    <source>
        <dbReference type="Pfam" id="PF00534"/>
    </source>
</evidence>
<evidence type="ECO:0000259" key="3">
    <source>
        <dbReference type="Pfam" id="PF13524"/>
    </source>
</evidence>
<dbReference type="PANTHER" id="PTHR12526">
    <property type="entry name" value="GLYCOSYLTRANSFERASE"/>
    <property type="match status" value="1"/>
</dbReference>
<evidence type="ECO:0000256" key="1">
    <source>
        <dbReference type="SAM" id="MobiDB-lite"/>
    </source>
</evidence>
<dbReference type="InterPro" id="IPR001296">
    <property type="entry name" value="Glyco_trans_1"/>
</dbReference>
<dbReference type="InterPro" id="IPR055259">
    <property type="entry name" value="YkvP/CgeB_Glyco_trans-like"/>
</dbReference>
<evidence type="ECO:0000313" key="6">
    <source>
        <dbReference type="Proteomes" id="UP000322165"/>
    </source>
</evidence>
<dbReference type="EMBL" id="VUOD01000003">
    <property type="protein sequence ID" value="KAA2285376.1"/>
    <property type="molecule type" value="Genomic_DNA"/>
</dbReference>
<feature type="domain" description="Spore protein YkvP/CgeB glycosyl transferase-like" evidence="3">
    <location>
        <begin position="857"/>
        <end position="966"/>
    </location>
</feature>
<name>A0A5B2ZB77_9GAMM</name>
<comment type="caution">
    <text evidence="5">The sequence shown here is derived from an EMBL/GenBank/DDBJ whole genome shotgun (WGS) entry which is preliminary data.</text>
</comment>
<feature type="compositionally biased region" description="Pro residues" evidence="1">
    <location>
        <begin position="1"/>
        <end position="11"/>
    </location>
</feature>
<dbReference type="Pfam" id="PF13524">
    <property type="entry name" value="Glyco_trans_1_2"/>
    <property type="match status" value="1"/>
</dbReference>
<dbReference type="CDD" id="cd03801">
    <property type="entry name" value="GT4_PimA-like"/>
    <property type="match status" value="1"/>
</dbReference>
<protein>
    <submittedName>
        <fullName evidence="5">Glycosyltransferase</fullName>
    </submittedName>
</protein>
<organism evidence="5 6">
    <name type="scientific">Arenimonas fontis</name>
    <dbReference type="NCBI Taxonomy" id="2608255"/>
    <lineage>
        <taxon>Bacteria</taxon>
        <taxon>Pseudomonadati</taxon>
        <taxon>Pseudomonadota</taxon>
        <taxon>Gammaproteobacteria</taxon>
        <taxon>Lysobacterales</taxon>
        <taxon>Lysobacteraceae</taxon>
        <taxon>Arenimonas</taxon>
    </lineage>
</organism>
<dbReference type="InterPro" id="IPR028098">
    <property type="entry name" value="Glyco_trans_4-like_N"/>
</dbReference>